<dbReference type="Pfam" id="PF13193">
    <property type="entry name" value="AMP-binding_C"/>
    <property type="match status" value="1"/>
</dbReference>
<dbReference type="InterPro" id="IPR001242">
    <property type="entry name" value="Condensation_dom"/>
</dbReference>
<keyword evidence="2" id="KW-0596">Phosphopantetheine</keyword>
<sequence length="1151" mass="126716">MTVLDLLKDLSDRGIRLSAKGDTLAVSAPDGVLTERIRTDIRNNRQQIVQFLREYAEEQARRRVTIERIDRGRPIPASYAQQRLWLVEQTATELPVYNMYFATELTGKLDVDALKGAAQALIDRHEVLRTALRESESGLLQHIDEHCRAVFEEHEASADDLDEVLLAILSTRFDLAKPPLIHFHLVRTGEERWIFVVKQHHVISDGWSTGIIKKELSELYSAGIQGKEAELPQLTVQYADYAAWERHWLGTELAGRQRDYWREALADLPPLLDLVPSRKREAVQSYGAGSLTFHYDREFLDRARSFCAEAGTTLYSLLVAAYSLLLSRMSRCDDIAVGSPLANRPYPALEGTLGLFFNSITIRSRIDDRRSVREYLAATRRTAYEAFAHQDLPFDQVVQIAAPDRSSSHSPVFQNVFILQTYPGEDLTLPGVRAVPASTPVFSAQYDLTLKLREDDDGMQGLLTYNNALLDASDAGRLVVWYRQLVEQMCANPDARVGDLQLMDPDSAERIARWNRETARDVPDVPVHEQIGRRLVEDPDAVAVRFRGRRVSRGELAATAEAVAAGLQSAGLPPGTRVGVMVPRSPELPAVLLGVLRAGMTYVPLDGTAPEGRLEYMLESARCAALITDDRYAERCPGYTGHRLALAELLHTTSAPVPTEPADSAYVIFTSGTTGKPKGVEVTHGNLANLFVALDEAVPLPRSSVWLSVTAVTFDIAVVELLWTLYRGVPVVLAETAETLSLLTEAPEQQEAALIPELILGEGVTALQATPTLLRGMLRLPDAERALASLRLLMVGGEALDPTLAAKLKELGIRRVLNMYGPTETTVWSTCWEVPDEADRILVGRPLANTVAHIVDSAWNPLPVGMFGELVIAGAGVARGYTGNPELTKERFLQLPAVHGEGAVYRTGDIARWLPTGEIELLGRVDNQVKVNGYRIELEEVEQAINSLGGVAESAVVVQRHGDRDVLVAHCVPEDPATFDAAELRVGLSRLLPHQMVPAVFVTRDALPTTTSGKTDRNALPRVAPTAQRTAAPTSPAGGLEERLLKIWRRLLDNEQLSVTDDFFRVGGNSLLVARLLTEVRAEIDPDARIVDLFRHPTIRGYAAHLSDPGGAGAAPGGPDPTAAGRHTARLERRQQVARKRRLRRPRDGRG</sequence>
<dbReference type="InterPro" id="IPR009081">
    <property type="entry name" value="PP-bd_ACP"/>
</dbReference>
<dbReference type="Gene3D" id="1.10.1200.10">
    <property type="entry name" value="ACP-like"/>
    <property type="match status" value="1"/>
</dbReference>
<dbReference type="InterPro" id="IPR000873">
    <property type="entry name" value="AMP-dep_synth/lig_dom"/>
</dbReference>
<name>A0ABN3KMR4_9ACTN</name>
<evidence type="ECO:0000313" key="7">
    <source>
        <dbReference type="Proteomes" id="UP001501638"/>
    </source>
</evidence>
<dbReference type="Gene3D" id="3.40.50.12780">
    <property type="entry name" value="N-terminal domain of ligase-like"/>
    <property type="match status" value="1"/>
</dbReference>
<dbReference type="RefSeq" id="WP_344327690.1">
    <property type="nucleotide sequence ID" value="NZ_BAAASZ010000035.1"/>
</dbReference>
<evidence type="ECO:0000256" key="4">
    <source>
        <dbReference type="SAM" id="MobiDB-lite"/>
    </source>
</evidence>
<dbReference type="PROSITE" id="PS00455">
    <property type="entry name" value="AMP_BINDING"/>
    <property type="match status" value="1"/>
</dbReference>
<reference evidence="6 7" key="1">
    <citation type="journal article" date="2019" name="Int. J. Syst. Evol. Microbiol.">
        <title>The Global Catalogue of Microorganisms (GCM) 10K type strain sequencing project: providing services to taxonomists for standard genome sequencing and annotation.</title>
        <authorList>
            <consortium name="The Broad Institute Genomics Platform"/>
            <consortium name="The Broad Institute Genome Sequencing Center for Infectious Disease"/>
            <person name="Wu L."/>
            <person name="Ma J."/>
        </authorList>
    </citation>
    <scope>NUCLEOTIDE SEQUENCE [LARGE SCALE GENOMIC DNA]</scope>
    <source>
        <strain evidence="6 7">JCM 6305</strain>
    </source>
</reference>
<accession>A0ABN3KMR4</accession>
<evidence type="ECO:0000256" key="1">
    <source>
        <dbReference type="ARBA" id="ARBA00001957"/>
    </source>
</evidence>
<feature type="region of interest" description="Disordered" evidence="4">
    <location>
        <begin position="1105"/>
        <end position="1151"/>
    </location>
</feature>
<dbReference type="EMBL" id="BAAASZ010000035">
    <property type="protein sequence ID" value="GAA2460540.1"/>
    <property type="molecule type" value="Genomic_DNA"/>
</dbReference>
<proteinExistence type="predicted"/>
<protein>
    <recommendedName>
        <fullName evidence="5">Carrier domain-containing protein</fullName>
    </recommendedName>
</protein>
<dbReference type="InterPro" id="IPR010071">
    <property type="entry name" value="AA_adenyl_dom"/>
</dbReference>
<evidence type="ECO:0000313" key="6">
    <source>
        <dbReference type="EMBL" id="GAA2460540.1"/>
    </source>
</evidence>
<evidence type="ECO:0000256" key="3">
    <source>
        <dbReference type="ARBA" id="ARBA00022553"/>
    </source>
</evidence>
<dbReference type="SUPFAM" id="SSF56801">
    <property type="entry name" value="Acetyl-CoA synthetase-like"/>
    <property type="match status" value="1"/>
</dbReference>
<evidence type="ECO:0000259" key="5">
    <source>
        <dbReference type="PROSITE" id="PS50075"/>
    </source>
</evidence>
<keyword evidence="7" id="KW-1185">Reference proteome</keyword>
<dbReference type="Pfam" id="PF00550">
    <property type="entry name" value="PP-binding"/>
    <property type="match status" value="1"/>
</dbReference>
<dbReference type="Gene3D" id="3.30.559.10">
    <property type="entry name" value="Chloramphenicol acetyltransferase-like domain"/>
    <property type="match status" value="1"/>
</dbReference>
<dbReference type="SUPFAM" id="SSF52777">
    <property type="entry name" value="CoA-dependent acyltransferases"/>
    <property type="match status" value="2"/>
</dbReference>
<dbReference type="Gene3D" id="1.10.10.1830">
    <property type="entry name" value="Non-ribosomal peptide synthase, adenylation domain"/>
    <property type="match status" value="1"/>
</dbReference>
<dbReference type="Pfam" id="PF00501">
    <property type="entry name" value="AMP-binding"/>
    <property type="match status" value="1"/>
</dbReference>
<comment type="caution">
    <text evidence="6">The sequence shown here is derived from an EMBL/GenBank/DDBJ whole genome shotgun (WGS) entry which is preliminary data.</text>
</comment>
<dbReference type="Gene3D" id="3.30.559.30">
    <property type="entry name" value="Nonribosomal peptide synthetase, condensation domain"/>
    <property type="match status" value="1"/>
</dbReference>
<gene>
    <name evidence="6" type="ORF">GCM10010405_51130</name>
</gene>
<evidence type="ECO:0000256" key="2">
    <source>
        <dbReference type="ARBA" id="ARBA00022450"/>
    </source>
</evidence>
<dbReference type="CDD" id="cd19531">
    <property type="entry name" value="LCL_NRPS-like"/>
    <property type="match status" value="1"/>
</dbReference>
<dbReference type="InterPro" id="IPR036736">
    <property type="entry name" value="ACP-like_sf"/>
</dbReference>
<feature type="domain" description="Carrier" evidence="5">
    <location>
        <begin position="1035"/>
        <end position="1110"/>
    </location>
</feature>
<dbReference type="InterPro" id="IPR044894">
    <property type="entry name" value="TubC_N_sf"/>
</dbReference>
<dbReference type="InterPro" id="IPR023213">
    <property type="entry name" value="CAT-like_dom_sf"/>
</dbReference>
<dbReference type="CDD" id="cd05930">
    <property type="entry name" value="A_NRPS"/>
    <property type="match status" value="1"/>
</dbReference>
<keyword evidence="3" id="KW-0597">Phosphoprotein</keyword>
<dbReference type="PANTHER" id="PTHR45527">
    <property type="entry name" value="NONRIBOSOMAL PEPTIDE SYNTHETASE"/>
    <property type="match status" value="1"/>
</dbReference>
<organism evidence="6 7">
    <name type="scientific">Streptomyces macrosporus</name>
    <dbReference type="NCBI Taxonomy" id="44032"/>
    <lineage>
        <taxon>Bacteria</taxon>
        <taxon>Bacillati</taxon>
        <taxon>Actinomycetota</taxon>
        <taxon>Actinomycetes</taxon>
        <taxon>Kitasatosporales</taxon>
        <taxon>Streptomycetaceae</taxon>
        <taxon>Streptomyces</taxon>
    </lineage>
</organism>
<dbReference type="Gene3D" id="3.30.300.30">
    <property type="match status" value="1"/>
</dbReference>
<dbReference type="Proteomes" id="UP001501638">
    <property type="component" value="Unassembled WGS sequence"/>
</dbReference>
<dbReference type="SUPFAM" id="SSF47336">
    <property type="entry name" value="ACP-like"/>
    <property type="match status" value="1"/>
</dbReference>
<dbReference type="Pfam" id="PF00668">
    <property type="entry name" value="Condensation"/>
    <property type="match status" value="1"/>
</dbReference>
<dbReference type="InterPro" id="IPR042099">
    <property type="entry name" value="ANL_N_sf"/>
</dbReference>
<feature type="region of interest" description="Disordered" evidence="4">
    <location>
        <begin position="1008"/>
        <end position="1037"/>
    </location>
</feature>
<dbReference type="InterPro" id="IPR006162">
    <property type="entry name" value="Ppantetheine_attach_site"/>
</dbReference>
<comment type="cofactor">
    <cofactor evidence="1">
        <name>pantetheine 4'-phosphate</name>
        <dbReference type="ChEBI" id="CHEBI:47942"/>
    </cofactor>
</comment>
<dbReference type="InterPro" id="IPR020845">
    <property type="entry name" value="AMP-binding_CS"/>
</dbReference>
<dbReference type="InterPro" id="IPR041464">
    <property type="entry name" value="TubC_N"/>
</dbReference>
<dbReference type="NCBIfam" id="TIGR01733">
    <property type="entry name" value="AA-adenyl-dom"/>
    <property type="match status" value="1"/>
</dbReference>
<dbReference type="Pfam" id="PF18563">
    <property type="entry name" value="TubC_N"/>
    <property type="match status" value="1"/>
</dbReference>
<dbReference type="InterPro" id="IPR045851">
    <property type="entry name" value="AMP-bd_C_sf"/>
</dbReference>
<dbReference type="InterPro" id="IPR025110">
    <property type="entry name" value="AMP-bd_C"/>
</dbReference>
<dbReference type="PROSITE" id="PS50075">
    <property type="entry name" value="CARRIER"/>
    <property type="match status" value="1"/>
</dbReference>
<dbReference type="PROSITE" id="PS00012">
    <property type="entry name" value="PHOSPHOPANTETHEINE"/>
    <property type="match status" value="1"/>
</dbReference>
<feature type="compositionally biased region" description="Basic residues" evidence="4">
    <location>
        <begin position="1136"/>
        <end position="1145"/>
    </location>
</feature>
<dbReference type="PANTHER" id="PTHR45527:SF1">
    <property type="entry name" value="FATTY ACID SYNTHASE"/>
    <property type="match status" value="1"/>
</dbReference>